<feature type="region of interest" description="Disordered" evidence="3">
    <location>
        <begin position="1"/>
        <end position="21"/>
    </location>
</feature>
<dbReference type="Pfam" id="PF06825">
    <property type="entry name" value="HSBP1"/>
    <property type="match status" value="1"/>
</dbReference>
<name>T1L4M0_TETUR</name>
<dbReference type="GO" id="GO:0003714">
    <property type="term" value="F:transcription corepressor activity"/>
    <property type="evidence" value="ECO:0007669"/>
    <property type="project" value="InterPro"/>
</dbReference>
<keyword evidence="2" id="KW-0175">Coiled coil</keyword>
<dbReference type="FunFam" id="1.20.5.430:FF:000003">
    <property type="entry name" value="Heat shock factor binding protein"/>
    <property type="match status" value="1"/>
</dbReference>
<sequence>MDQGAAQNPPKGDQIGAVPQPEIKDMGDIANFVQTLLQQVQDKFQVMSEQILNRIDEMGHRIDDLEQNLNEVIQQTGITDEMISNSASQQITKSSSMPTDKPPLSSN</sequence>
<comment type="similarity">
    <text evidence="1">Belongs to the HSBP1 family.</text>
</comment>
<reference evidence="4" key="2">
    <citation type="submission" date="2015-06" db="UniProtKB">
        <authorList>
            <consortium name="EnsemblMetazoa"/>
        </authorList>
    </citation>
    <scope>IDENTIFICATION</scope>
</reference>
<dbReference type="EMBL" id="CAEY01001102">
    <property type="status" value="NOT_ANNOTATED_CDS"/>
    <property type="molecule type" value="Genomic_DNA"/>
</dbReference>
<dbReference type="HOGENOM" id="CLU_2213247_0_0_1"/>
<organism evidence="4 5">
    <name type="scientific">Tetranychus urticae</name>
    <name type="common">Two-spotted spider mite</name>
    <dbReference type="NCBI Taxonomy" id="32264"/>
    <lineage>
        <taxon>Eukaryota</taxon>
        <taxon>Metazoa</taxon>
        <taxon>Ecdysozoa</taxon>
        <taxon>Arthropoda</taxon>
        <taxon>Chelicerata</taxon>
        <taxon>Arachnida</taxon>
        <taxon>Acari</taxon>
        <taxon>Acariformes</taxon>
        <taxon>Trombidiformes</taxon>
        <taxon>Prostigmata</taxon>
        <taxon>Eleutherengona</taxon>
        <taxon>Raphignathae</taxon>
        <taxon>Tetranychoidea</taxon>
        <taxon>Tetranychidae</taxon>
        <taxon>Tetranychus</taxon>
    </lineage>
</organism>
<protein>
    <recommendedName>
        <fullName evidence="6">Heat shock factor binding protein 1</fullName>
    </recommendedName>
</protein>
<dbReference type="Gene3D" id="1.20.5.430">
    <property type="match status" value="1"/>
</dbReference>
<dbReference type="eggNOG" id="KOG4117">
    <property type="taxonomic scope" value="Eukaryota"/>
</dbReference>
<keyword evidence="5" id="KW-1185">Reference proteome</keyword>
<dbReference type="PANTHER" id="PTHR19424:SF0">
    <property type="entry name" value="HEAT SHOCK FACTOR BINDING PROTEIN 1"/>
    <property type="match status" value="1"/>
</dbReference>
<evidence type="ECO:0008006" key="6">
    <source>
        <dbReference type="Google" id="ProtNLM"/>
    </source>
</evidence>
<dbReference type="AlphaFoldDB" id="T1L4M0"/>
<dbReference type="GO" id="GO:0070370">
    <property type="term" value="P:cellular heat acclimation"/>
    <property type="evidence" value="ECO:0007669"/>
    <property type="project" value="TreeGrafter"/>
</dbReference>
<gene>
    <name evidence="4" type="primary">107370261</name>
</gene>
<dbReference type="EnsemblMetazoa" id="tetur39g00540.1">
    <property type="protein sequence ID" value="tetur39g00540.1"/>
    <property type="gene ID" value="tetur39g00540"/>
</dbReference>
<accession>T1L4M0</accession>
<evidence type="ECO:0000256" key="1">
    <source>
        <dbReference type="ARBA" id="ARBA00006349"/>
    </source>
</evidence>
<dbReference type="STRING" id="32264.T1L4M0"/>
<dbReference type="OMA" id="DMSTFVQ"/>
<evidence type="ECO:0000256" key="3">
    <source>
        <dbReference type="SAM" id="MobiDB-lite"/>
    </source>
</evidence>
<reference evidence="5" key="1">
    <citation type="submission" date="2011-08" db="EMBL/GenBank/DDBJ databases">
        <authorList>
            <person name="Rombauts S."/>
        </authorList>
    </citation>
    <scope>NUCLEOTIDE SEQUENCE</scope>
    <source>
        <strain evidence="5">London</strain>
    </source>
</reference>
<dbReference type="PANTHER" id="PTHR19424">
    <property type="entry name" value="HEAT SHOCK FACTOR BINDING PROTEIN 1"/>
    <property type="match status" value="1"/>
</dbReference>
<dbReference type="KEGG" id="tut:107370261"/>
<dbReference type="InterPro" id="IPR009643">
    <property type="entry name" value="HS1-bd"/>
</dbReference>
<dbReference type="GO" id="GO:0005829">
    <property type="term" value="C:cytosol"/>
    <property type="evidence" value="ECO:0007669"/>
    <property type="project" value="TreeGrafter"/>
</dbReference>
<feature type="coiled-coil region" evidence="2">
    <location>
        <begin position="48"/>
        <end position="75"/>
    </location>
</feature>
<evidence type="ECO:0000313" key="4">
    <source>
        <dbReference type="EnsemblMetazoa" id="tetur39g00540.1"/>
    </source>
</evidence>
<dbReference type="Proteomes" id="UP000015104">
    <property type="component" value="Unassembled WGS sequence"/>
</dbReference>
<feature type="region of interest" description="Disordered" evidence="3">
    <location>
        <begin position="83"/>
        <end position="107"/>
    </location>
</feature>
<evidence type="ECO:0000313" key="5">
    <source>
        <dbReference type="Proteomes" id="UP000015104"/>
    </source>
</evidence>
<dbReference type="OrthoDB" id="4159489at2759"/>
<dbReference type="GO" id="GO:0005634">
    <property type="term" value="C:nucleus"/>
    <property type="evidence" value="ECO:0007669"/>
    <property type="project" value="TreeGrafter"/>
</dbReference>
<evidence type="ECO:0000256" key="2">
    <source>
        <dbReference type="SAM" id="Coils"/>
    </source>
</evidence>
<proteinExistence type="inferred from homology"/>